<gene>
    <name evidence="1" type="ORF">HOLleu_01116</name>
</gene>
<dbReference type="PANTHER" id="PTHR47331:SF1">
    <property type="entry name" value="GAG-LIKE PROTEIN"/>
    <property type="match status" value="1"/>
</dbReference>
<dbReference type="InterPro" id="IPR021109">
    <property type="entry name" value="Peptidase_aspartic_dom_sf"/>
</dbReference>
<proteinExistence type="predicted"/>
<dbReference type="Proteomes" id="UP001152320">
    <property type="component" value="Chromosome 1"/>
</dbReference>
<dbReference type="AlphaFoldDB" id="A0A9Q1CPI8"/>
<sequence>MPIVQVTVNNSCKVFTLLDSGSSNSFCSRALARRLGITGRSYEFELRNLNKSGTQKSEIVDLTLSPESGETLELFAVYMVDDIPIKSSPIETASYAHLSEILPMPAYKSDNVTVDLLTGQYNAEALVPLDVANQGSPTEMENKGLECSSWSQEDKLVKGLWDREHRKVDGHYELPIPWRDRSEPLPNNFIVAKSRLDNLYKKLVREDLYDRYNAQIVKLLEKGYAEEVPESELFAIDRTWDLPHHAVFLEEKPDKLRVVFDCVSTFKGKSLNDRCMQGPDMINKLLPVLLRFRQHSIAI</sequence>
<evidence type="ECO:0000313" key="1">
    <source>
        <dbReference type="EMBL" id="KAJ8048696.1"/>
    </source>
</evidence>
<comment type="caution">
    <text evidence="1">The sequence shown here is derived from an EMBL/GenBank/DDBJ whole genome shotgun (WGS) entry which is preliminary data.</text>
</comment>
<dbReference type="Gene3D" id="2.40.70.10">
    <property type="entry name" value="Acid Proteases"/>
    <property type="match status" value="1"/>
</dbReference>
<keyword evidence="2" id="KW-1185">Reference proteome</keyword>
<dbReference type="PANTHER" id="PTHR47331">
    <property type="entry name" value="PHD-TYPE DOMAIN-CONTAINING PROTEIN"/>
    <property type="match status" value="1"/>
</dbReference>
<dbReference type="Pfam" id="PF13650">
    <property type="entry name" value="Asp_protease_2"/>
    <property type="match status" value="1"/>
</dbReference>
<accession>A0A9Q1CPI8</accession>
<dbReference type="EMBL" id="JAIZAY010000001">
    <property type="protein sequence ID" value="KAJ8048696.1"/>
    <property type="molecule type" value="Genomic_DNA"/>
</dbReference>
<protein>
    <submittedName>
        <fullName evidence="1">Uncharacterized protein</fullName>
    </submittedName>
</protein>
<evidence type="ECO:0000313" key="2">
    <source>
        <dbReference type="Proteomes" id="UP001152320"/>
    </source>
</evidence>
<dbReference type="OrthoDB" id="6434680at2759"/>
<organism evidence="1 2">
    <name type="scientific">Holothuria leucospilota</name>
    <name type="common">Black long sea cucumber</name>
    <name type="synonym">Mertensiothuria leucospilota</name>
    <dbReference type="NCBI Taxonomy" id="206669"/>
    <lineage>
        <taxon>Eukaryota</taxon>
        <taxon>Metazoa</taxon>
        <taxon>Echinodermata</taxon>
        <taxon>Eleutherozoa</taxon>
        <taxon>Echinozoa</taxon>
        <taxon>Holothuroidea</taxon>
        <taxon>Aspidochirotacea</taxon>
        <taxon>Aspidochirotida</taxon>
        <taxon>Holothuriidae</taxon>
        <taxon>Holothuria</taxon>
    </lineage>
</organism>
<reference evidence="1" key="1">
    <citation type="submission" date="2021-10" db="EMBL/GenBank/DDBJ databases">
        <title>Tropical sea cucumber genome reveals ecological adaptation and Cuvierian tubules defense mechanism.</title>
        <authorList>
            <person name="Chen T."/>
        </authorList>
    </citation>
    <scope>NUCLEOTIDE SEQUENCE</scope>
    <source>
        <strain evidence="1">Nanhai2018</strain>
        <tissue evidence="1">Muscle</tissue>
    </source>
</reference>
<name>A0A9Q1CPI8_HOLLE</name>